<feature type="region of interest" description="Disordered" evidence="1">
    <location>
        <begin position="22"/>
        <end position="79"/>
    </location>
</feature>
<protein>
    <submittedName>
        <fullName evidence="2">Uncharacterized protein</fullName>
    </submittedName>
</protein>
<evidence type="ECO:0000256" key="1">
    <source>
        <dbReference type="SAM" id="MobiDB-lite"/>
    </source>
</evidence>
<gene>
    <name evidence="2" type="ORF">HMN09_00625200</name>
</gene>
<evidence type="ECO:0000313" key="2">
    <source>
        <dbReference type="EMBL" id="KAF7310822.1"/>
    </source>
</evidence>
<accession>A0A8H6T5M1</accession>
<keyword evidence="3" id="KW-1185">Reference proteome</keyword>
<organism evidence="2 3">
    <name type="scientific">Mycena chlorophos</name>
    <name type="common">Agaric fungus</name>
    <name type="synonym">Agaricus chlorophos</name>
    <dbReference type="NCBI Taxonomy" id="658473"/>
    <lineage>
        <taxon>Eukaryota</taxon>
        <taxon>Fungi</taxon>
        <taxon>Dikarya</taxon>
        <taxon>Basidiomycota</taxon>
        <taxon>Agaricomycotina</taxon>
        <taxon>Agaricomycetes</taxon>
        <taxon>Agaricomycetidae</taxon>
        <taxon>Agaricales</taxon>
        <taxon>Marasmiineae</taxon>
        <taxon>Mycenaceae</taxon>
        <taxon>Mycena</taxon>
    </lineage>
</organism>
<feature type="compositionally biased region" description="Acidic residues" evidence="1">
    <location>
        <begin position="29"/>
        <end position="49"/>
    </location>
</feature>
<proteinExistence type="predicted"/>
<dbReference type="OrthoDB" id="3032797at2759"/>
<dbReference type="AlphaFoldDB" id="A0A8H6T5M1"/>
<dbReference type="Proteomes" id="UP000613580">
    <property type="component" value="Unassembled WGS sequence"/>
</dbReference>
<name>A0A8H6T5M1_MYCCL</name>
<sequence length="209" mass="23539">MNEDHARAALAANWDPDVLASYMAHANEDSDDSMSSDESDSDVEFEEEPSMSVASEIDVDFEHPDDIASDDSAFSSDDEFADDKALQRQAMRRELILGRPGPGILTMHLRELHDMQLAYMKELDDADVEYAEITGQVYAPIAKRPVVLGLDKPVMRGDDLDAYVVDLRQRNNKEVVSTESRKQLVEEMVVLAQALFRKERVIKHLQKGL</sequence>
<comment type="caution">
    <text evidence="2">The sequence shown here is derived from an EMBL/GenBank/DDBJ whole genome shotgun (WGS) entry which is preliminary data.</text>
</comment>
<evidence type="ECO:0000313" key="3">
    <source>
        <dbReference type="Proteomes" id="UP000613580"/>
    </source>
</evidence>
<reference evidence="2" key="1">
    <citation type="submission" date="2020-05" db="EMBL/GenBank/DDBJ databases">
        <title>Mycena genomes resolve the evolution of fungal bioluminescence.</title>
        <authorList>
            <person name="Tsai I.J."/>
        </authorList>
    </citation>
    <scope>NUCLEOTIDE SEQUENCE</scope>
    <source>
        <strain evidence="2">110903Hualien_Pintung</strain>
    </source>
</reference>
<dbReference type="EMBL" id="JACAZE010000007">
    <property type="protein sequence ID" value="KAF7310822.1"/>
    <property type="molecule type" value="Genomic_DNA"/>
</dbReference>